<keyword evidence="3" id="KW-1185">Reference proteome</keyword>
<proteinExistence type="predicted"/>
<dbReference type="RefSeq" id="WP_051774416.1">
    <property type="nucleotide sequence ID" value="NZ_HG315671.1"/>
</dbReference>
<evidence type="ECO:0000313" key="2">
    <source>
        <dbReference type="EMBL" id="CDF77916.1"/>
    </source>
</evidence>
<reference evidence="2 3" key="1">
    <citation type="journal article" date="2013" name="Appl. Environ. Microbiol.">
        <title>The genome of the alga-associated marine flavobacterium Formosa agariphila KMM 3901T reveals a broad potential for degradation of algal polysaccharides.</title>
        <authorList>
            <person name="Mann A.J."/>
            <person name="Hahnke R.L."/>
            <person name="Huang S."/>
            <person name="Werner J."/>
            <person name="Xing P."/>
            <person name="Barbeyron T."/>
            <person name="Huettel B."/>
            <person name="Stueber K."/>
            <person name="Reinhardt R."/>
            <person name="Harder J."/>
            <person name="Gloeckner F.O."/>
            <person name="Amann R.I."/>
            <person name="Teeling H."/>
        </authorList>
    </citation>
    <scope>NUCLEOTIDE SEQUENCE [LARGE SCALE GENOMIC DNA]</scope>
    <source>
        <strain evidence="3">DSM 15362 / KCTC 12365 / LMG 23005 / KMM 3901</strain>
    </source>
</reference>
<dbReference type="Pfam" id="PF09823">
    <property type="entry name" value="DUF2357"/>
    <property type="match status" value="1"/>
</dbReference>
<evidence type="ECO:0000313" key="3">
    <source>
        <dbReference type="Proteomes" id="UP000016160"/>
    </source>
</evidence>
<dbReference type="EMBL" id="HG315671">
    <property type="protein sequence ID" value="CDF77916.1"/>
    <property type="molecule type" value="Genomic_DNA"/>
</dbReference>
<dbReference type="InterPro" id="IPR018633">
    <property type="entry name" value="DUF2357"/>
</dbReference>
<dbReference type="Pfam" id="PF04411">
    <property type="entry name" value="PDDEXK_7"/>
    <property type="match status" value="1"/>
</dbReference>
<dbReference type="OrthoDB" id="32195at2"/>
<sequence length="738" mass="85211">MQKHNIPLNHIKKGLSIDVVAIMDNTLFHVLDAKENNEADYQIVEGCFYQYKLNDKSYSLEQSQVVEQSNFNKTEGRLSPNIYVGTLSIPVLEDGIAKGFLKLEVQSIKTTYRKHYRFMLESITKHATDLILQTNSPVNQSLEVDYDSDSKTLYQQFCFVNSIINTEEFDLAIQQIIKSPVTNWKDKIEHKDVRRLKRLKSKDIRQVINAKNRITLPEHHPLRKSGIDSIALKIPTTTNEESTDTPENRFIKHVIETFLFFCEEIKLRCTKGSRLYNEADIISAKLESYLQHHLFKEVSRPTTLKLNSPVLQKKSGYRDVLKTWLMFNLAAKLAWEGGEDVYEAGNKNIAKLYEYWLFFKLLDAIKEAFTIDSDEYKKLIGITKDKLGLNLKEGKQIALTGTYISRERELSIKFSYNKTFGKNSDLSKEGSWTLQMSPDYTLSIWPKDLEEKDAECEEQIVHIHFDAKYKVKNKSDNSKFKEVDIFKMHAYKDAIRRTGGAYILYPGTDVKPTNFKGFHEILPGLGAFAIRPTEENSGIHNLVDFINEVRDHFLNRATQRENISTKTYQITKNKPSGDFREPIPEYINSEKLIPDDTHILVGFYNSQTQHDWIIKKRMYNFRMGSGNGSLVLDKETVSAKYLLLHTHGNTSSGDLWKITSKGPKVYSRLNLEAKGYPKATNKSDYEKHYLVIELEKINLSEFGNNNWNFRKLKNYNSGHASAKPFTTTLTELIKSKIE</sequence>
<dbReference type="AlphaFoldDB" id="T2KHL4"/>
<evidence type="ECO:0000259" key="1">
    <source>
        <dbReference type="Pfam" id="PF09823"/>
    </source>
</evidence>
<dbReference type="HOGENOM" id="CLU_371632_0_0_10"/>
<accession>T2KHL4</accession>
<dbReference type="PATRIC" id="fig|1347342.6.peg.207"/>
<protein>
    <recommendedName>
        <fullName evidence="1">DUF2357 domain-containing protein</fullName>
    </recommendedName>
</protein>
<dbReference type="eggNOG" id="COG1700">
    <property type="taxonomic scope" value="Bacteria"/>
</dbReference>
<organism evidence="2 3">
    <name type="scientific">Formosa agariphila (strain DSM 15362 / KCTC 12365 / LMG 23005 / KMM 3901 / M-2Alg 35-1)</name>
    <dbReference type="NCBI Taxonomy" id="1347342"/>
    <lineage>
        <taxon>Bacteria</taxon>
        <taxon>Pseudomonadati</taxon>
        <taxon>Bacteroidota</taxon>
        <taxon>Flavobacteriia</taxon>
        <taxon>Flavobacteriales</taxon>
        <taxon>Flavobacteriaceae</taxon>
        <taxon>Formosa</taxon>
    </lineage>
</organism>
<dbReference type="STRING" id="1347342.BN863_2040"/>
<name>T2KHL4_FORAG</name>
<dbReference type="Proteomes" id="UP000016160">
    <property type="component" value="Chromosome"/>
</dbReference>
<gene>
    <name evidence="2" type="ORF">BN863_2040</name>
</gene>
<feature type="domain" description="DUF2357" evidence="1">
    <location>
        <begin position="76"/>
        <end position="324"/>
    </location>
</feature>
<dbReference type="InterPro" id="IPR007505">
    <property type="entry name" value="PDDEXK_7"/>
</dbReference>